<reference evidence="4" key="2">
    <citation type="submission" date="2015-01" db="EMBL/GenBank/DDBJ databases">
        <title>Evolutionary Origins and Diversification of the Mycorrhizal Mutualists.</title>
        <authorList>
            <consortium name="DOE Joint Genome Institute"/>
            <consortium name="Mycorrhizal Genomics Consortium"/>
            <person name="Kohler A."/>
            <person name="Kuo A."/>
            <person name="Nagy L.G."/>
            <person name="Floudas D."/>
            <person name="Copeland A."/>
            <person name="Barry K.W."/>
            <person name="Cichocki N."/>
            <person name="Veneault-Fourrey C."/>
            <person name="LaButti K."/>
            <person name="Lindquist E.A."/>
            <person name="Lipzen A."/>
            <person name="Lundell T."/>
            <person name="Morin E."/>
            <person name="Murat C."/>
            <person name="Riley R."/>
            <person name="Ohm R."/>
            <person name="Sun H."/>
            <person name="Tunlid A."/>
            <person name="Henrissat B."/>
            <person name="Grigoriev I.V."/>
            <person name="Hibbett D.S."/>
            <person name="Martin F."/>
        </authorList>
    </citation>
    <scope>NUCLEOTIDE SEQUENCE [LARGE SCALE GENOMIC DNA]</scope>
    <source>
        <strain evidence="4">F 1598</strain>
    </source>
</reference>
<dbReference type="AlphaFoldDB" id="A0A0C3FA21"/>
<dbReference type="SUPFAM" id="SSF52540">
    <property type="entry name" value="P-loop containing nucleoside triphosphate hydrolases"/>
    <property type="match status" value="1"/>
</dbReference>
<dbReference type="OrthoDB" id="5106486at2759"/>
<proteinExistence type="predicted"/>
<sequence length="163" mass="18535">MALHANYDVRNSAFNSVSGDQVIYNSRDVLDRLEPVRMDASRRTACHPNTRVDILKFVVDWANDARNEQRMLWIHGPAGSGKSTLSTTIANLFRDSGQLGAFLFFDRDITERSDPMTVVRTLAHQLGTSDELPSAPLFRGTRTCWWRHCTVSFRSSFAIRCRI</sequence>
<evidence type="ECO:0000256" key="1">
    <source>
        <dbReference type="ARBA" id="ARBA00022737"/>
    </source>
</evidence>
<evidence type="ECO:0000313" key="3">
    <source>
        <dbReference type="EMBL" id="KIM76734.1"/>
    </source>
</evidence>
<keyword evidence="4" id="KW-1185">Reference proteome</keyword>
<gene>
    <name evidence="3" type="ORF">PILCRDRAFT_640905</name>
</gene>
<dbReference type="InParanoid" id="A0A0C3FA21"/>
<keyword evidence="1" id="KW-0677">Repeat</keyword>
<protein>
    <recommendedName>
        <fullName evidence="2">Nephrocystin 3-like N-terminal domain-containing protein</fullName>
    </recommendedName>
</protein>
<evidence type="ECO:0000259" key="2">
    <source>
        <dbReference type="Pfam" id="PF24883"/>
    </source>
</evidence>
<organism evidence="3 4">
    <name type="scientific">Piloderma croceum (strain F 1598)</name>
    <dbReference type="NCBI Taxonomy" id="765440"/>
    <lineage>
        <taxon>Eukaryota</taxon>
        <taxon>Fungi</taxon>
        <taxon>Dikarya</taxon>
        <taxon>Basidiomycota</taxon>
        <taxon>Agaricomycotina</taxon>
        <taxon>Agaricomycetes</taxon>
        <taxon>Agaricomycetidae</taxon>
        <taxon>Atheliales</taxon>
        <taxon>Atheliaceae</taxon>
        <taxon>Piloderma</taxon>
    </lineage>
</organism>
<evidence type="ECO:0000313" key="4">
    <source>
        <dbReference type="Proteomes" id="UP000054166"/>
    </source>
</evidence>
<dbReference type="HOGENOM" id="CLU_1627718_0_0_1"/>
<reference evidence="3 4" key="1">
    <citation type="submission" date="2014-04" db="EMBL/GenBank/DDBJ databases">
        <authorList>
            <consortium name="DOE Joint Genome Institute"/>
            <person name="Kuo A."/>
            <person name="Tarkka M."/>
            <person name="Buscot F."/>
            <person name="Kohler A."/>
            <person name="Nagy L.G."/>
            <person name="Floudas D."/>
            <person name="Copeland A."/>
            <person name="Barry K.W."/>
            <person name="Cichocki N."/>
            <person name="Veneault-Fourrey C."/>
            <person name="LaButti K."/>
            <person name="Lindquist E.A."/>
            <person name="Lipzen A."/>
            <person name="Lundell T."/>
            <person name="Morin E."/>
            <person name="Murat C."/>
            <person name="Sun H."/>
            <person name="Tunlid A."/>
            <person name="Henrissat B."/>
            <person name="Grigoriev I.V."/>
            <person name="Hibbett D.S."/>
            <person name="Martin F."/>
            <person name="Nordberg H.P."/>
            <person name="Cantor M.N."/>
            <person name="Hua S.X."/>
        </authorList>
    </citation>
    <scope>NUCLEOTIDE SEQUENCE [LARGE SCALE GENOMIC DNA]</scope>
    <source>
        <strain evidence="3 4">F 1598</strain>
    </source>
</reference>
<dbReference type="Proteomes" id="UP000054166">
    <property type="component" value="Unassembled WGS sequence"/>
</dbReference>
<dbReference type="InterPro" id="IPR056884">
    <property type="entry name" value="NPHP3-like_N"/>
</dbReference>
<accession>A0A0C3FA21</accession>
<dbReference type="InterPro" id="IPR027417">
    <property type="entry name" value="P-loop_NTPase"/>
</dbReference>
<name>A0A0C3FA21_PILCF</name>
<feature type="domain" description="Nephrocystin 3-like N-terminal" evidence="2">
    <location>
        <begin position="60"/>
        <end position="131"/>
    </location>
</feature>
<dbReference type="PANTHER" id="PTHR10039">
    <property type="entry name" value="AMELOGENIN"/>
    <property type="match status" value="1"/>
</dbReference>
<dbReference type="EMBL" id="KN833032">
    <property type="protein sequence ID" value="KIM76734.1"/>
    <property type="molecule type" value="Genomic_DNA"/>
</dbReference>
<dbReference type="Gene3D" id="3.40.50.300">
    <property type="entry name" value="P-loop containing nucleotide triphosphate hydrolases"/>
    <property type="match status" value="1"/>
</dbReference>
<dbReference type="Pfam" id="PF24883">
    <property type="entry name" value="NPHP3_N"/>
    <property type="match status" value="1"/>
</dbReference>
<dbReference type="STRING" id="765440.A0A0C3FA21"/>